<protein>
    <recommendedName>
        <fullName evidence="3 10">4-diphosphocytidyl-2-C-methyl-D-erythritol kinase</fullName>
        <shortName evidence="10">CMK</shortName>
        <ecNumber evidence="2 10">2.7.1.148</ecNumber>
    </recommendedName>
    <alternativeName>
        <fullName evidence="9 10">4-(cytidine-5'-diphospho)-2-C-methyl-D-erythritol kinase</fullName>
    </alternativeName>
</protein>
<dbReference type="InterPro" id="IPR020568">
    <property type="entry name" value="Ribosomal_Su5_D2-typ_SF"/>
</dbReference>
<comment type="function">
    <text evidence="10">Catalyzes the phosphorylation of the position 2 hydroxy group of 4-diphosphocytidyl-2C-methyl-D-erythritol.</text>
</comment>
<evidence type="ECO:0000259" key="12">
    <source>
        <dbReference type="Pfam" id="PF08544"/>
    </source>
</evidence>
<feature type="active site" evidence="10">
    <location>
        <position position="145"/>
    </location>
</feature>
<evidence type="ECO:0000256" key="2">
    <source>
        <dbReference type="ARBA" id="ARBA00012052"/>
    </source>
</evidence>
<dbReference type="RefSeq" id="WP_183398241.1">
    <property type="nucleotide sequence ID" value="NZ_JACIDS010000002.1"/>
</dbReference>
<dbReference type="InterPro" id="IPR014721">
    <property type="entry name" value="Ribsml_uS5_D2-typ_fold_subgr"/>
</dbReference>
<comment type="caution">
    <text evidence="13">The sequence shown here is derived from an EMBL/GenBank/DDBJ whole genome shotgun (WGS) entry which is preliminary data.</text>
</comment>
<evidence type="ECO:0000256" key="6">
    <source>
        <dbReference type="ARBA" id="ARBA00022777"/>
    </source>
</evidence>
<dbReference type="InterPro" id="IPR006204">
    <property type="entry name" value="GHMP_kinase_N_dom"/>
</dbReference>
<dbReference type="Gene3D" id="3.30.70.890">
    <property type="entry name" value="GHMP kinase, C-terminal domain"/>
    <property type="match status" value="1"/>
</dbReference>
<comment type="pathway">
    <text evidence="10">Isoprenoid biosynthesis; isopentenyl diphosphate biosynthesis via DXP pathway; isopentenyl diphosphate from 1-deoxy-D-xylulose 5-phosphate: step 3/6.</text>
</comment>
<evidence type="ECO:0000256" key="9">
    <source>
        <dbReference type="ARBA" id="ARBA00032554"/>
    </source>
</evidence>
<dbReference type="Pfam" id="PF08544">
    <property type="entry name" value="GHMP_kinases_C"/>
    <property type="match status" value="1"/>
</dbReference>
<dbReference type="InterPro" id="IPR013750">
    <property type="entry name" value="GHMP_kinase_C_dom"/>
</dbReference>
<evidence type="ECO:0000313" key="14">
    <source>
        <dbReference type="Proteomes" id="UP000553963"/>
    </source>
</evidence>
<dbReference type="SUPFAM" id="SSF54211">
    <property type="entry name" value="Ribosomal protein S5 domain 2-like"/>
    <property type="match status" value="1"/>
</dbReference>
<keyword evidence="4 10" id="KW-0808">Transferase</keyword>
<dbReference type="PANTHER" id="PTHR43527:SF2">
    <property type="entry name" value="4-DIPHOSPHOCYTIDYL-2-C-METHYL-D-ERYTHRITOL KINASE, CHLOROPLASTIC"/>
    <property type="match status" value="1"/>
</dbReference>
<evidence type="ECO:0000256" key="7">
    <source>
        <dbReference type="ARBA" id="ARBA00022840"/>
    </source>
</evidence>
<feature type="domain" description="GHMP kinase C-terminal" evidence="12">
    <location>
        <begin position="210"/>
        <end position="279"/>
    </location>
</feature>
<keyword evidence="8 10" id="KW-0414">Isoprene biosynthesis</keyword>
<accession>A0A840AJT8</accession>
<name>A0A840AJT8_9HYPH</name>
<evidence type="ECO:0000256" key="4">
    <source>
        <dbReference type="ARBA" id="ARBA00022679"/>
    </source>
</evidence>
<evidence type="ECO:0000313" key="13">
    <source>
        <dbReference type="EMBL" id="MBB3930599.1"/>
    </source>
</evidence>
<feature type="active site" evidence="10">
    <location>
        <position position="18"/>
    </location>
</feature>
<evidence type="ECO:0000256" key="5">
    <source>
        <dbReference type="ARBA" id="ARBA00022741"/>
    </source>
</evidence>
<proteinExistence type="inferred from homology"/>
<evidence type="ECO:0000256" key="1">
    <source>
        <dbReference type="ARBA" id="ARBA00009684"/>
    </source>
</evidence>
<dbReference type="GO" id="GO:0050515">
    <property type="term" value="F:4-(cytidine 5'-diphospho)-2-C-methyl-D-erythritol kinase activity"/>
    <property type="evidence" value="ECO:0007669"/>
    <property type="project" value="UniProtKB-UniRule"/>
</dbReference>
<dbReference type="PANTHER" id="PTHR43527">
    <property type="entry name" value="4-DIPHOSPHOCYTIDYL-2-C-METHYL-D-ERYTHRITOL KINASE, CHLOROPLASTIC"/>
    <property type="match status" value="1"/>
</dbReference>
<dbReference type="NCBIfam" id="TIGR00154">
    <property type="entry name" value="ispE"/>
    <property type="match status" value="1"/>
</dbReference>
<keyword evidence="7 10" id="KW-0067">ATP-binding</keyword>
<dbReference type="GO" id="GO:0016114">
    <property type="term" value="P:terpenoid biosynthetic process"/>
    <property type="evidence" value="ECO:0007669"/>
    <property type="project" value="UniProtKB-UniRule"/>
</dbReference>
<evidence type="ECO:0000256" key="3">
    <source>
        <dbReference type="ARBA" id="ARBA00017473"/>
    </source>
</evidence>
<dbReference type="EMBL" id="JACIDS010000002">
    <property type="protein sequence ID" value="MBB3930599.1"/>
    <property type="molecule type" value="Genomic_DNA"/>
</dbReference>
<dbReference type="Gene3D" id="3.30.230.10">
    <property type="match status" value="1"/>
</dbReference>
<evidence type="ECO:0000256" key="8">
    <source>
        <dbReference type="ARBA" id="ARBA00023229"/>
    </source>
</evidence>
<dbReference type="EC" id="2.7.1.148" evidence="2 10"/>
<comment type="similarity">
    <text evidence="1 10">Belongs to the GHMP kinase family. IspE subfamily.</text>
</comment>
<keyword evidence="6 10" id="KW-0418">Kinase</keyword>
<feature type="binding site" evidence="10">
    <location>
        <begin position="103"/>
        <end position="113"/>
    </location>
    <ligand>
        <name>ATP</name>
        <dbReference type="ChEBI" id="CHEBI:30616"/>
    </ligand>
</feature>
<dbReference type="PIRSF" id="PIRSF010376">
    <property type="entry name" value="IspE"/>
    <property type="match status" value="1"/>
</dbReference>
<dbReference type="NCBIfam" id="NF011202">
    <property type="entry name" value="PRK14608.1"/>
    <property type="match status" value="1"/>
</dbReference>
<dbReference type="Pfam" id="PF00288">
    <property type="entry name" value="GHMP_kinases_N"/>
    <property type="match status" value="1"/>
</dbReference>
<keyword evidence="5 10" id="KW-0547">Nucleotide-binding</keyword>
<dbReference type="InterPro" id="IPR036554">
    <property type="entry name" value="GHMP_kinase_C_sf"/>
</dbReference>
<gene>
    <name evidence="10" type="primary">ispE</name>
    <name evidence="13" type="ORF">GGR25_001638</name>
</gene>
<comment type="catalytic activity">
    <reaction evidence="10">
        <text>4-CDP-2-C-methyl-D-erythritol + ATP = 4-CDP-2-C-methyl-D-erythritol 2-phosphate + ADP + H(+)</text>
        <dbReference type="Rhea" id="RHEA:18437"/>
        <dbReference type="ChEBI" id="CHEBI:15378"/>
        <dbReference type="ChEBI" id="CHEBI:30616"/>
        <dbReference type="ChEBI" id="CHEBI:57823"/>
        <dbReference type="ChEBI" id="CHEBI:57919"/>
        <dbReference type="ChEBI" id="CHEBI:456216"/>
        <dbReference type="EC" id="2.7.1.148"/>
    </reaction>
</comment>
<dbReference type="AlphaFoldDB" id="A0A840AJT8"/>
<dbReference type="SUPFAM" id="SSF55060">
    <property type="entry name" value="GHMP Kinase, C-terminal domain"/>
    <property type="match status" value="1"/>
</dbReference>
<evidence type="ECO:0000256" key="10">
    <source>
        <dbReference type="HAMAP-Rule" id="MF_00061"/>
    </source>
</evidence>
<feature type="domain" description="GHMP kinase N-terminal" evidence="11">
    <location>
        <begin position="75"/>
        <end position="152"/>
    </location>
</feature>
<dbReference type="UniPathway" id="UPA00056">
    <property type="reaction ID" value="UER00094"/>
</dbReference>
<organism evidence="13 14">
    <name type="scientific">Kaistia hirudinis</name>
    <dbReference type="NCBI Taxonomy" id="1293440"/>
    <lineage>
        <taxon>Bacteria</taxon>
        <taxon>Pseudomonadati</taxon>
        <taxon>Pseudomonadota</taxon>
        <taxon>Alphaproteobacteria</taxon>
        <taxon>Hyphomicrobiales</taxon>
        <taxon>Kaistiaceae</taxon>
        <taxon>Kaistia</taxon>
    </lineage>
</organism>
<keyword evidence="14" id="KW-1185">Reference proteome</keyword>
<sequence length="295" mass="30185">MTDGGSAPAAGAGFAAAKINLALHVTGRRADGYHELDSLVVFAEIGDSLALVDEAPAALAIDGPFGSGLDDGPDNLVLRARDAVAAFAGPLPPLGFRLTKRLPVASGIGGGSADAAAALRLLAGRLAIPLDDPRLTAAAQRLGADVPMCLLSRSLHASGIGERIVPWPEAPRLAMVLANPGVGVATPAVFRRLARRDGTPLPTLPPRPNADRLAAFLRAETRNDLEAPAIEEAPVIAEALERVGAAEGCRLARMSGSGATVFGIFADSDAADRAAQRIATERPDWWVVATQAGGG</sequence>
<dbReference type="HAMAP" id="MF_00061">
    <property type="entry name" value="IspE"/>
    <property type="match status" value="1"/>
</dbReference>
<reference evidence="13 14" key="1">
    <citation type="submission" date="2020-08" db="EMBL/GenBank/DDBJ databases">
        <title>Genomic Encyclopedia of Type Strains, Phase IV (KMG-IV): sequencing the most valuable type-strain genomes for metagenomic binning, comparative biology and taxonomic classification.</title>
        <authorList>
            <person name="Goeker M."/>
        </authorList>
    </citation>
    <scope>NUCLEOTIDE SEQUENCE [LARGE SCALE GENOMIC DNA]</scope>
    <source>
        <strain evidence="13 14">DSM 25966</strain>
    </source>
</reference>
<dbReference type="Proteomes" id="UP000553963">
    <property type="component" value="Unassembled WGS sequence"/>
</dbReference>
<evidence type="ECO:0000259" key="11">
    <source>
        <dbReference type="Pfam" id="PF00288"/>
    </source>
</evidence>
<dbReference type="GO" id="GO:0005524">
    <property type="term" value="F:ATP binding"/>
    <property type="evidence" value="ECO:0007669"/>
    <property type="project" value="UniProtKB-UniRule"/>
</dbReference>
<dbReference type="GO" id="GO:0019288">
    <property type="term" value="P:isopentenyl diphosphate biosynthetic process, methylerythritol 4-phosphate pathway"/>
    <property type="evidence" value="ECO:0007669"/>
    <property type="project" value="UniProtKB-UniRule"/>
</dbReference>
<dbReference type="InterPro" id="IPR004424">
    <property type="entry name" value="IspE"/>
</dbReference>